<evidence type="ECO:0000256" key="14">
    <source>
        <dbReference type="ARBA" id="ARBA00043691"/>
    </source>
</evidence>
<evidence type="ECO:0000256" key="16">
    <source>
        <dbReference type="PIRSR" id="PIRSR000894-2"/>
    </source>
</evidence>
<dbReference type="InterPro" id="IPR000560">
    <property type="entry name" value="His_Pase_clade-2"/>
</dbReference>
<dbReference type="InterPro" id="IPR029033">
    <property type="entry name" value="His_PPase_superfam"/>
</dbReference>
<evidence type="ECO:0000256" key="17">
    <source>
        <dbReference type="SAM" id="SignalP"/>
    </source>
</evidence>
<keyword evidence="9" id="KW-0472">Membrane</keyword>
<dbReference type="GO" id="GO:0034417">
    <property type="term" value="F:bisphosphoglycerate 3-phosphatase activity"/>
    <property type="evidence" value="ECO:0007669"/>
    <property type="project" value="UniProtKB-EC"/>
</dbReference>
<dbReference type="PIRSF" id="PIRSF000894">
    <property type="entry name" value="Acid_phosphatase"/>
    <property type="match status" value="1"/>
</dbReference>
<keyword evidence="10" id="KW-0325">Glycoprotein</keyword>
<evidence type="ECO:0000256" key="11">
    <source>
        <dbReference type="ARBA" id="ARBA00031642"/>
    </source>
</evidence>
<comment type="catalytic activity">
    <reaction evidence="15">
        <text>(2R)-2,3-bisphosphoglycerate + H2O = (2R)-2-phosphoglycerate + phosphate</text>
        <dbReference type="Rhea" id="RHEA:27381"/>
        <dbReference type="ChEBI" id="CHEBI:15377"/>
        <dbReference type="ChEBI" id="CHEBI:43474"/>
        <dbReference type="ChEBI" id="CHEBI:58248"/>
        <dbReference type="ChEBI" id="CHEBI:58289"/>
        <dbReference type="EC" id="3.1.3.80"/>
    </reaction>
    <physiologicalReaction direction="left-to-right" evidence="15">
        <dbReference type="Rhea" id="RHEA:27382"/>
    </physiologicalReaction>
</comment>
<gene>
    <name evidence="18" type="ORF">GWI33_010591</name>
</gene>
<dbReference type="GO" id="GO:0005886">
    <property type="term" value="C:plasma membrane"/>
    <property type="evidence" value="ECO:0007669"/>
    <property type="project" value="UniProtKB-SubCell"/>
</dbReference>
<evidence type="ECO:0000256" key="15">
    <source>
        <dbReference type="ARBA" id="ARBA00043832"/>
    </source>
</evidence>
<evidence type="ECO:0000256" key="6">
    <source>
        <dbReference type="ARBA" id="ARBA00022475"/>
    </source>
</evidence>
<evidence type="ECO:0000256" key="2">
    <source>
        <dbReference type="ARBA" id="ARBA00008422"/>
    </source>
</evidence>
<proteinExistence type="inferred from homology"/>
<dbReference type="CDD" id="cd07061">
    <property type="entry name" value="HP_HAP_like"/>
    <property type="match status" value="1"/>
</dbReference>
<keyword evidence="7 17" id="KW-0732">Signal</keyword>
<comment type="catalytic activity">
    <reaction evidence="13">
        <text>1D-myo-inositol 1,2,4,5,6-pentakisphosphate + H2O = 1D-myo-inositol 1,2,5,6-tetrakisphosphate + phosphate</text>
        <dbReference type="Rhea" id="RHEA:77115"/>
        <dbReference type="ChEBI" id="CHEBI:15377"/>
        <dbReference type="ChEBI" id="CHEBI:43474"/>
        <dbReference type="ChEBI" id="CHEBI:57798"/>
        <dbReference type="ChEBI" id="CHEBI:195535"/>
        <dbReference type="EC" id="3.1.3.62"/>
    </reaction>
    <physiologicalReaction direction="left-to-right" evidence="13">
        <dbReference type="Rhea" id="RHEA:77116"/>
    </physiologicalReaction>
</comment>
<comment type="subcellular location">
    <subcellularLocation>
        <location evidence="1">Cell membrane</location>
    </subcellularLocation>
</comment>
<dbReference type="PANTHER" id="PTHR20963:SF8">
    <property type="entry name" value="MULTIPLE INOSITOL POLYPHOSPHATE PHOSPHATASE 1"/>
    <property type="match status" value="1"/>
</dbReference>
<evidence type="ECO:0000256" key="12">
    <source>
        <dbReference type="ARBA" id="ARBA00043668"/>
    </source>
</evidence>
<evidence type="ECO:0000256" key="9">
    <source>
        <dbReference type="ARBA" id="ARBA00023136"/>
    </source>
</evidence>
<feature type="chain" id="PRO_5032860615" description="Multiple inositol polyphosphate phosphatase 1" evidence="17">
    <location>
        <begin position="19"/>
        <end position="486"/>
    </location>
</feature>
<evidence type="ECO:0000256" key="5">
    <source>
        <dbReference type="ARBA" id="ARBA00018097"/>
    </source>
</evidence>
<evidence type="ECO:0000256" key="3">
    <source>
        <dbReference type="ARBA" id="ARBA00012976"/>
    </source>
</evidence>
<feature type="disulfide bond" evidence="16">
    <location>
        <begin position="282"/>
        <end position="297"/>
    </location>
</feature>
<accession>A0A834MIW7</accession>
<dbReference type="OrthoDB" id="6509975at2759"/>
<evidence type="ECO:0000256" key="1">
    <source>
        <dbReference type="ARBA" id="ARBA00004236"/>
    </source>
</evidence>
<dbReference type="Proteomes" id="UP000625711">
    <property type="component" value="Unassembled WGS sequence"/>
</dbReference>
<dbReference type="Pfam" id="PF00328">
    <property type="entry name" value="His_Phos_2"/>
    <property type="match status" value="1"/>
</dbReference>
<name>A0A834MIW7_RHYFE</name>
<evidence type="ECO:0000256" key="13">
    <source>
        <dbReference type="ARBA" id="ARBA00043671"/>
    </source>
</evidence>
<feature type="disulfide bond" evidence="16">
    <location>
        <begin position="74"/>
        <end position="413"/>
    </location>
</feature>
<reference evidence="18" key="1">
    <citation type="submission" date="2020-08" db="EMBL/GenBank/DDBJ databases">
        <title>Genome sequencing and assembly of the red palm weevil Rhynchophorus ferrugineus.</title>
        <authorList>
            <person name="Dias G.B."/>
            <person name="Bergman C.M."/>
            <person name="Manee M."/>
        </authorList>
    </citation>
    <scope>NUCLEOTIDE SEQUENCE</scope>
    <source>
        <strain evidence="18">AA-2017</strain>
        <tissue evidence="18">Whole larva</tissue>
    </source>
</reference>
<dbReference type="GO" id="GO:0052745">
    <property type="term" value="F:inositol phosphate phosphatase activity"/>
    <property type="evidence" value="ECO:0007669"/>
    <property type="project" value="TreeGrafter"/>
</dbReference>
<dbReference type="Gene3D" id="3.40.50.1240">
    <property type="entry name" value="Phosphoglycerate mutase-like"/>
    <property type="match status" value="1"/>
</dbReference>
<sequence length="486" mass="56605">MYNRLIPLLTFAVISTNAQINVGAGRGGGSSSPDEILEDYCYRQDEEPYIYFGTKTSYDSLTRRGGQPHTVPGCQPVQFWALNRHGTRLPKAPKIEKLRNLQDFKDDILKNYEERKSYPTIGKLCFDDYNLLRRWRWNDSITIDNAASLTQQGINELRLLARRYRSKFPQLFNQPYDQQSYYFQYTESDRTHDSYQSYIEGLFNHDYYQVHANTVGNDLLLKPYKNCKEWQEKVANNPDSDLEYRTFLESKEYEDMAKQISRRLGFRYTLNSSLIQDIYDMCRFDKAWQVEQPSAWCTAFTKEHLKLLEYGEDLKEYYITGYGNKLVENIGCGIVQDLYRKFERTVQGYPDGNKVTALFTHAATMEAVYSTMGIAQDPNGLKADNYKQQQRRMWRTSLINPFAANLVAVLYQCQTSNQPQNNFKVMFFLNEVPIEEFLGCSVGLCDWSIFENRFQKLVEMCNVDAFCEGLSSASSYSHFYLANPVA</sequence>
<dbReference type="AlphaFoldDB" id="A0A834MIW7"/>
<dbReference type="GO" id="GO:0003993">
    <property type="term" value="F:acid phosphatase activity"/>
    <property type="evidence" value="ECO:0007669"/>
    <property type="project" value="TreeGrafter"/>
</dbReference>
<dbReference type="PANTHER" id="PTHR20963">
    <property type="entry name" value="MULTIPLE INOSITOL POLYPHOSPHATE PHOSPHATASE-RELATED"/>
    <property type="match status" value="1"/>
</dbReference>
<comment type="catalytic activity">
    <reaction evidence="14">
        <text>1D-myo-inositol hexakisphosphate + H2O = 1D-myo-inositol 1,2,4,5,6-pentakisphosphate + phosphate</text>
        <dbReference type="Rhea" id="RHEA:16989"/>
        <dbReference type="ChEBI" id="CHEBI:15377"/>
        <dbReference type="ChEBI" id="CHEBI:43474"/>
        <dbReference type="ChEBI" id="CHEBI:57798"/>
        <dbReference type="ChEBI" id="CHEBI:58130"/>
        <dbReference type="EC" id="3.1.3.62"/>
    </reaction>
    <physiologicalReaction direction="left-to-right" evidence="14">
        <dbReference type="Rhea" id="RHEA:16990"/>
    </physiologicalReaction>
</comment>
<evidence type="ECO:0000256" key="10">
    <source>
        <dbReference type="ARBA" id="ARBA00023180"/>
    </source>
</evidence>
<feature type="signal peptide" evidence="17">
    <location>
        <begin position="1"/>
        <end position="18"/>
    </location>
</feature>
<comment type="caution">
    <text evidence="18">The sequence shown here is derived from an EMBL/GenBank/DDBJ whole genome shotgun (WGS) entry which is preliminary data.</text>
</comment>
<dbReference type="FunFam" id="3.40.50.1240:FF:000014">
    <property type="entry name" value="Multiple inositol polyphosphate phosphatase 1"/>
    <property type="match status" value="1"/>
</dbReference>
<keyword evidence="8" id="KW-0378">Hydrolase</keyword>
<dbReference type="EC" id="3.1.3.80" evidence="3"/>
<dbReference type="InterPro" id="IPR016274">
    <property type="entry name" value="Histidine_acid_Pase_euk"/>
</dbReference>
<organism evidence="18 19">
    <name type="scientific">Rhynchophorus ferrugineus</name>
    <name type="common">Red palm weevil</name>
    <name type="synonym">Curculio ferrugineus</name>
    <dbReference type="NCBI Taxonomy" id="354439"/>
    <lineage>
        <taxon>Eukaryota</taxon>
        <taxon>Metazoa</taxon>
        <taxon>Ecdysozoa</taxon>
        <taxon>Arthropoda</taxon>
        <taxon>Hexapoda</taxon>
        <taxon>Insecta</taxon>
        <taxon>Pterygota</taxon>
        <taxon>Neoptera</taxon>
        <taxon>Endopterygota</taxon>
        <taxon>Coleoptera</taxon>
        <taxon>Polyphaga</taxon>
        <taxon>Cucujiformia</taxon>
        <taxon>Curculionidae</taxon>
        <taxon>Dryophthorinae</taxon>
        <taxon>Rhynchophorus</taxon>
    </lineage>
</organism>
<evidence type="ECO:0000313" key="18">
    <source>
        <dbReference type="EMBL" id="KAF7285493.1"/>
    </source>
</evidence>
<dbReference type="SUPFAM" id="SSF53254">
    <property type="entry name" value="Phosphoglycerate mutase-like"/>
    <property type="match status" value="1"/>
</dbReference>
<dbReference type="EC" id="3.1.3.62" evidence="4"/>
<dbReference type="EMBL" id="JAACXV010000053">
    <property type="protein sequence ID" value="KAF7285493.1"/>
    <property type="molecule type" value="Genomic_DNA"/>
</dbReference>
<evidence type="ECO:0000256" key="8">
    <source>
        <dbReference type="ARBA" id="ARBA00022801"/>
    </source>
</evidence>
<keyword evidence="6" id="KW-1003">Cell membrane</keyword>
<evidence type="ECO:0000313" key="19">
    <source>
        <dbReference type="Proteomes" id="UP000625711"/>
    </source>
</evidence>
<keyword evidence="16" id="KW-1015">Disulfide bond</keyword>
<protein>
    <recommendedName>
        <fullName evidence="5">Multiple inositol polyphosphate phosphatase 1</fullName>
        <ecNumber evidence="4">3.1.3.62</ecNumber>
        <ecNumber evidence="3">3.1.3.80</ecNumber>
    </recommendedName>
    <alternativeName>
        <fullName evidence="11">2,3-bisphosphoglycerate 3-phosphatase</fullName>
    </alternativeName>
</protein>
<evidence type="ECO:0000256" key="7">
    <source>
        <dbReference type="ARBA" id="ARBA00022729"/>
    </source>
</evidence>
<comment type="similarity">
    <text evidence="2">Belongs to the histidine acid phosphatase family. MINPP1 subfamily.</text>
</comment>
<keyword evidence="19" id="KW-1185">Reference proteome</keyword>
<evidence type="ECO:0000256" key="4">
    <source>
        <dbReference type="ARBA" id="ARBA00013040"/>
    </source>
</evidence>
<comment type="catalytic activity">
    <reaction evidence="12">
        <text>1D-myo-inositol 1,2,5,6-tetrakisphosphate + H2O = 1D-myo-inositol 1,2,6-trisphosphate + phosphate</text>
        <dbReference type="Rhea" id="RHEA:77119"/>
        <dbReference type="ChEBI" id="CHEBI:15377"/>
        <dbReference type="ChEBI" id="CHEBI:43474"/>
        <dbReference type="ChEBI" id="CHEBI:195535"/>
        <dbReference type="ChEBI" id="CHEBI:195537"/>
        <dbReference type="EC" id="3.1.3.62"/>
    </reaction>
    <physiologicalReaction direction="left-to-right" evidence="12">
        <dbReference type="Rhea" id="RHEA:77120"/>
    </physiologicalReaction>
</comment>